<evidence type="ECO:0000313" key="3">
    <source>
        <dbReference type="Proteomes" id="UP000485058"/>
    </source>
</evidence>
<dbReference type="EMBL" id="BLLF01003275">
    <property type="protein sequence ID" value="GFH26892.1"/>
    <property type="molecule type" value="Genomic_DNA"/>
</dbReference>
<feature type="non-terminal residue" evidence="2">
    <location>
        <position position="80"/>
    </location>
</feature>
<gene>
    <name evidence="2" type="ORF">HaLaN_25117</name>
</gene>
<feature type="region of interest" description="Disordered" evidence="1">
    <location>
        <begin position="16"/>
        <end position="44"/>
    </location>
</feature>
<accession>A0A6A0A4Z4</accession>
<organism evidence="2 3">
    <name type="scientific">Haematococcus lacustris</name>
    <name type="common">Green alga</name>
    <name type="synonym">Haematococcus pluvialis</name>
    <dbReference type="NCBI Taxonomy" id="44745"/>
    <lineage>
        <taxon>Eukaryota</taxon>
        <taxon>Viridiplantae</taxon>
        <taxon>Chlorophyta</taxon>
        <taxon>core chlorophytes</taxon>
        <taxon>Chlorophyceae</taxon>
        <taxon>CS clade</taxon>
        <taxon>Chlamydomonadales</taxon>
        <taxon>Haematococcaceae</taxon>
        <taxon>Haematococcus</taxon>
    </lineage>
</organism>
<dbReference type="Proteomes" id="UP000485058">
    <property type="component" value="Unassembled WGS sequence"/>
</dbReference>
<reference evidence="2 3" key="1">
    <citation type="submission" date="2020-02" db="EMBL/GenBank/DDBJ databases">
        <title>Draft genome sequence of Haematococcus lacustris strain NIES-144.</title>
        <authorList>
            <person name="Morimoto D."/>
            <person name="Nakagawa S."/>
            <person name="Yoshida T."/>
            <person name="Sawayama S."/>
        </authorList>
    </citation>
    <scope>NUCLEOTIDE SEQUENCE [LARGE SCALE GENOMIC DNA]</scope>
    <source>
        <strain evidence="2 3">NIES-144</strain>
    </source>
</reference>
<evidence type="ECO:0000256" key="1">
    <source>
        <dbReference type="SAM" id="MobiDB-lite"/>
    </source>
</evidence>
<dbReference type="AlphaFoldDB" id="A0A6A0A4Z4"/>
<keyword evidence="3" id="KW-1185">Reference proteome</keyword>
<protein>
    <submittedName>
        <fullName evidence="2">Uncharacterized protein</fullName>
    </submittedName>
</protein>
<comment type="caution">
    <text evidence="2">The sequence shown here is derived from an EMBL/GenBank/DDBJ whole genome shotgun (WGS) entry which is preliminary data.</text>
</comment>
<evidence type="ECO:0000313" key="2">
    <source>
        <dbReference type="EMBL" id="GFH26892.1"/>
    </source>
</evidence>
<sequence length="80" mass="8524">MKWAGQKIQCCNAEAADHSTCHQQPTTTQPPHSNGAVHDTSETAGLLPWIHTMSKQLMGKQPSCPSLGQTGAADPVETNK</sequence>
<name>A0A6A0A4Z4_HAELA</name>
<proteinExistence type="predicted"/>
<feature type="region of interest" description="Disordered" evidence="1">
    <location>
        <begin position="58"/>
        <end position="80"/>
    </location>
</feature>